<evidence type="ECO:0000313" key="1">
    <source>
        <dbReference type="EMBL" id="KAG2112057.1"/>
    </source>
</evidence>
<reference evidence="1" key="1">
    <citation type="journal article" date="2020" name="New Phytol.">
        <title>Comparative genomics reveals dynamic genome evolution in host specialist ectomycorrhizal fungi.</title>
        <authorList>
            <person name="Lofgren L.A."/>
            <person name="Nguyen N.H."/>
            <person name="Vilgalys R."/>
            <person name="Ruytinx J."/>
            <person name="Liao H.L."/>
            <person name="Branco S."/>
            <person name="Kuo A."/>
            <person name="LaButti K."/>
            <person name="Lipzen A."/>
            <person name="Andreopoulos W."/>
            <person name="Pangilinan J."/>
            <person name="Riley R."/>
            <person name="Hundley H."/>
            <person name="Na H."/>
            <person name="Barry K."/>
            <person name="Grigoriev I.V."/>
            <person name="Stajich J.E."/>
            <person name="Kennedy P.G."/>
        </authorList>
    </citation>
    <scope>NUCLEOTIDE SEQUENCE</scope>
    <source>
        <strain evidence="1">FC423</strain>
    </source>
</reference>
<dbReference type="Proteomes" id="UP000823399">
    <property type="component" value="Unassembled WGS sequence"/>
</dbReference>
<accession>A0A9P7FCQ8</accession>
<name>A0A9P7FCQ8_9AGAM</name>
<evidence type="ECO:0000313" key="2">
    <source>
        <dbReference type="Proteomes" id="UP000823399"/>
    </source>
</evidence>
<gene>
    <name evidence="1" type="ORF">F5147DRAFT_539035</name>
</gene>
<feature type="non-terminal residue" evidence="1">
    <location>
        <position position="98"/>
    </location>
</feature>
<dbReference type="GeneID" id="64692466"/>
<feature type="non-terminal residue" evidence="1">
    <location>
        <position position="1"/>
    </location>
</feature>
<sequence>CFRNSKKLARLQWHIGDNMACTSTASSQVVISALAVIHPESKGIEPKMWMDSVKQTCISDVPWDGSIPSVLWHCHAFSSQEVGVVFMKILSYVELVVK</sequence>
<dbReference type="OrthoDB" id="2690740at2759"/>
<proteinExistence type="predicted"/>
<dbReference type="RefSeq" id="XP_041295114.1">
    <property type="nucleotide sequence ID" value="XM_041430207.1"/>
</dbReference>
<keyword evidence="2" id="KW-1185">Reference proteome</keyword>
<organism evidence="1 2">
    <name type="scientific">Suillus discolor</name>
    <dbReference type="NCBI Taxonomy" id="1912936"/>
    <lineage>
        <taxon>Eukaryota</taxon>
        <taxon>Fungi</taxon>
        <taxon>Dikarya</taxon>
        <taxon>Basidiomycota</taxon>
        <taxon>Agaricomycotina</taxon>
        <taxon>Agaricomycetes</taxon>
        <taxon>Agaricomycetidae</taxon>
        <taxon>Boletales</taxon>
        <taxon>Suillineae</taxon>
        <taxon>Suillaceae</taxon>
        <taxon>Suillus</taxon>
    </lineage>
</organism>
<dbReference type="EMBL" id="JABBWM010000016">
    <property type="protein sequence ID" value="KAG2112057.1"/>
    <property type="molecule type" value="Genomic_DNA"/>
</dbReference>
<protein>
    <submittedName>
        <fullName evidence="1">Uncharacterized protein</fullName>
    </submittedName>
</protein>
<comment type="caution">
    <text evidence="1">The sequence shown here is derived from an EMBL/GenBank/DDBJ whole genome shotgun (WGS) entry which is preliminary data.</text>
</comment>
<dbReference type="AlphaFoldDB" id="A0A9P7FCQ8"/>